<accession>A0A8H6U877</accession>
<organism evidence="1 2">
    <name type="scientific">Colletotrichum musicola</name>
    <dbReference type="NCBI Taxonomy" id="2175873"/>
    <lineage>
        <taxon>Eukaryota</taxon>
        <taxon>Fungi</taxon>
        <taxon>Dikarya</taxon>
        <taxon>Ascomycota</taxon>
        <taxon>Pezizomycotina</taxon>
        <taxon>Sordariomycetes</taxon>
        <taxon>Hypocreomycetidae</taxon>
        <taxon>Glomerellales</taxon>
        <taxon>Glomerellaceae</taxon>
        <taxon>Colletotrichum</taxon>
        <taxon>Colletotrichum orchidearum species complex</taxon>
    </lineage>
</organism>
<dbReference type="AlphaFoldDB" id="A0A8H6U877"/>
<gene>
    <name evidence="1" type="ORF">CMUS01_01963</name>
</gene>
<protein>
    <submittedName>
        <fullName evidence="1">Uncharacterized protein</fullName>
    </submittedName>
</protein>
<keyword evidence="2" id="KW-1185">Reference proteome</keyword>
<dbReference type="EMBL" id="WIGM01000037">
    <property type="protein sequence ID" value="KAF6843555.1"/>
    <property type="molecule type" value="Genomic_DNA"/>
</dbReference>
<proteinExistence type="predicted"/>
<name>A0A8H6U877_9PEZI</name>
<evidence type="ECO:0000313" key="2">
    <source>
        <dbReference type="Proteomes" id="UP000639643"/>
    </source>
</evidence>
<evidence type="ECO:0000313" key="1">
    <source>
        <dbReference type="EMBL" id="KAF6843555.1"/>
    </source>
</evidence>
<reference evidence="1" key="1">
    <citation type="journal article" date="2020" name="Phytopathology">
        <title>Genome Sequence Resources of Colletotrichum truncatum, C. plurivorum, C. musicola, and C. sojae: Four Species Pathogenic to Soybean (Glycine max).</title>
        <authorList>
            <person name="Rogerio F."/>
            <person name="Boufleur T.R."/>
            <person name="Ciampi-Guillardi M."/>
            <person name="Sukno S.A."/>
            <person name="Thon M.R."/>
            <person name="Massola Junior N.S."/>
            <person name="Baroncelli R."/>
        </authorList>
    </citation>
    <scope>NUCLEOTIDE SEQUENCE</scope>
    <source>
        <strain evidence="1">LFN0074</strain>
    </source>
</reference>
<sequence>MVRPVAGASRISIPDAVAAEKLFDSGSRADQPLAASLHRGYASKWVCINVANPGRVVDPWAKESRTDNNNTPARESPLLRNVCIRLSRLCRRVGRSGAVAVCLISGICTTDVRQTCAHTGGIRA</sequence>
<comment type="caution">
    <text evidence="1">The sequence shown here is derived from an EMBL/GenBank/DDBJ whole genome shotgun (WGS) entry which is preliminary data.</text>
</comment>
<dbReference type="Proteomes" id="UP000639643">
    <property type="component" value="Unassembled WGS sequence"/>
</dbReference>